<gene>
    <name evidence="7" type="primary">infB</name>
    <name evidence="11" type="ORF">J120_00200</name>
</gene>
<dbReference type="InterPro" id="IPR005225">
    <property type="entry name" value="Small_GTP-bd"/>
</dbReference>
<dbReference type="InterPro" id="IPR027417">
    <property type="entry name" value="P-loop_NTPase"/>
</dbReference>
<dbReference type="NCBIfam" id="TIGR00487">
    <property type="entry name" value="IF-2"/>
    <property type="match status" value="1"/>
</dbReference>
<keyword evidence="7" id="KW-0963">Cytoplasm</keyword>
<evidence type="ECO:0000256" key="7">
    <source>
        <dbReference type="HAMAP-Rule" id="MF_00100"/>
    </source>
</evidence>
<dbReference type="SUPFAM" id="SSF50447">
    <property type="entry name" value="Translation proteins"/>
    <property type="match status" value="2"/>
</dbReference>
<evidence type="ECO:0000256" key="8">
    <source>
        <dbReference type="RuleBase" id="RU000644"/>
    </source>
</evidence>
<dbReference type="EMBL" id="ARQD01000001">
    <property type="protein sequence ID" value="KIX85394.1"/>
    <property type="molecule type" value="Genomic_DNA"/>
</dbReference>
<dbReference type="InterPro" id="IPR036925">
    <property type="entry name" value="TIF_IF2_dom3_sf"/>
</dbReference>
<evidence type="ECO:0000256" key="6">
    <source>
        <dbReference type="ARBA" id="ARBA00023134"/>
    </source>
</evidence>
<dbReference type="PANTHER" id="PTHR43381">
    <property type="entry name" value="TRANSLATION INITIATION FACTOR IF-2-RELATED"/>
    <property type="match status" value="1"/>
</dbReference>
<dbReference type="FunFam" id="2.40.30.10:FF:000008">
    <property type="entry name" value="Translation initiation factor IF-2"/>
    <property type="match status" value="1"/>
</dbReference>
<dbReference type="HAMAP" id="MF_00100_B">
    <property type="entry name" value="IF_2_B"/>
    <property type="match status" value="1"/>
</dbReference>
<dbReference type="SUPFAM" id="SSF52156">
    <property type="entry name" value="Initiation factor IF2/eIF5b, domain 3"/>
    <property type="match status" value="1"/>
</dbReference>
<feature type="compositionally biased region" description="Polar residues" evidence="9">
    <location>
        <begin position="63"/>
        <end position="99"/>
    </location>
</feature>
<feature type="binding site" evidence="7">
    <location>
        <begin position="286"/>
        <end position="290"/>
    </location>
    <ligand>
        <name>GTP</name>
        <dbReference type="ChEBI" id="CHEBI:37565"/>
    </ligand>
</feature>
<evidence type="ECO:0000256" key="9">
    <source>
        <dbReference type="SAM" id="MobiDB-lite"/>
    </source>
</evidence>
<feature type="compositionally biased region" description="Polar residues" evidence="9">
    <location>
        <begin position="107"/>
        <end position="116"/>
    </location>
</feature>
<sequence>MRVYEFSKQLDISNKQALEALQEAGFTVSSHMAVITQPMMDALTQKFTKKTPEAVSHPKHTAVPQSPSYSDQSVQKKSMNLSNNQPKNNPPIAQSSSENNQDKRVQQNKVSPNQHRNQGKPALNHVKSQQVGPKPHIQTRNTATIKQAVEIQEPYAVLESQTLGDLALSLQKPVNDLIVTMLKWGMLSNKNQIIDTELVKRIAEFYQVQPRVPEQKKQNLFKKEALETGTERLPIVVVMGHVDHGKTTLLDYIRNTRVALREKGGITQHLGAYQAHTEKGDVVFLDTPGHEAFSKIRSRGAQVADIAILVVAADDSIMPQTLEAIKHAKESNLPIIVAINKIDKVDASRMDAVKRDLAQHDLLPEEWGGQTICVPISAKTGQGVDQLLDLIVLQSQLLELKADPSVPAHGYVLESKIEKGRGPVATILCLTGTIQMGDYFTCGTTSGKVSSIVDSFGKRLQKAGPSIPVLVAGFDALPNAGDVFQAMEKGSVRKSQSEAESRNKTQSTQFSAKNSINILVKTDTNSSKEALIDAISKLSKKSEKGFNVVSTGIGPVTESDVMMAKTAHATIITLHVKADSNALALAQRSETTIEYFDVIYHLLNRLQEIADSKKEIKYISKKIGEAVIRKIFDIKNLGVIAGCYIKEGLFTKDGSVVVWHGKQKVGQAKITSLQRDKKTVKEVHAGFECGFMVDQELGWQVDDRVECFIQVPDKK</sequence>
<comment type="function">
    <text evidence="7 8">One of the essential components for the initiation of protein synthesis. Protects formylmethionyl-tRNA from spontaneous hydrolysis and promotes its binding to the 30S ribosomal subunits. Also involved in the hydrolysis of GTP during the formation of the 70S ribosomal complex.</text>
</comment>
<dbReference type="Gene3D" id="3.40.50.10050">
    <property type="entry name" value="Translation initiation factor IF- 2, domain 3"/>
    <property type="match status" value="1"/>
</dbReference>
<dbReference type="FunFam" id="3.40.50.300:FF:000019">
    <property type="entry name" value="Translation initiation factor IF-2"/>
    <property type="match status" value="1"/>
</dbReference>
<dbReference type="Gene3D" id="1.10.10.2480">
    <property type="match status" value="1"/>
</dbReference>
<dbReference type="NCBIfam" id="TIGR00231">
    <property type="entry name" value="small_GTP"/>
    <property type="match status" value="1"/>
</dbReference>
<dbReference type="GO" id="GO:0005525">
    <property type="term" value="F:GTP binding"/>
    <property type="evidence" value="ECO:0007669"/>
    <property type="project" value="UniProtKB-KW"/>
</dbReference>
<keyword evidence="5 7" id="KW-0648">Protein biosynthesis</keyword>
<dbReference type="InterPro" id="IPR009000">
    <property type="entry name" value="Transl_B-barrel_sf"/>
</dbReference>
<keyword evidence="12" id="KW-1185">Reference proteome</keyword>
<organism evidence="11 12">
    <name type="scientific">candidate division TM6 bacterium JCVI TM6SC1</name>
    <dbReference type="NCBI Taxonomy" id="1306947"/>
    <lineage>
        <taxon>Bacteria</taxon>
        <taxon>Candidatus Babelota</taxon>
        <taxon>Vermiphilus</taxon>
    </lineage>
</organism>
<dbReference type="Proteomes" id="UP000032214">
    <property type="component" value="Unassembled WGS sequence"/>
</dbReference>
<dbReference type="Pfam" id="PF11987">
    <property type="entry name" value="IF-2"/>
    <property type="match status" value="1"/>
</dbReference>
<evidence type="ECO:0000256" key="2">
    <source>
        <dbReference type="ARBA" id="ARBA00020675"/>
    </source>
</evidence>
<comment type="similarity">
    <text evidence="1 7 8">Belongs to the TRAFAC class translation factor GTPase superfamily. Classic translation factor GTPase family. IF-2 subfamily.</text>
</comment>
<keyword evidence="4 7" id="KW-0547">Nucleotide-binding</keyword>
<dbReference type="InterPro" id="IPR023115">
    <property type="entry name" value="TIF_IF2_dom3"/>
</dbReference>
<evidence type="ECO:0000256" key="5">
    <source>
        <dbReference type="ARBA" id="ARBA00022917"/>
    </source>
</evidence>
<feature type="region of interest" description="Disordered" evidence="9">
    <location>
        <begin position="50"/>
        <end position="140"/>
    </location>
</feature>
<dbReference type="Pfam" id="PF22042">
    <property type="entry name" value="EF-G_D2"/>
    <property type="match status" value="1"/>
</dbReference>
<proteinExistence type="inferred from homology"/>
<keyword evidence="6 7" id="KW-0342">GTP-binding</keyword>
<dbReference type="AlphaFoldDB" id="A0A0D2GPS5"/>
<dbReference type="InterPro" id="IPR000795">
    <property type="entry name" value="T_Tr_GTP-bd_dom"/>
</dbReference>
<dbReference type="InterPro" id="IPR006847">
    <property type="entry name" value="IF2_N"/>
</dbReference>
<feature type="domain" description="Tr-type G" evidence="10">
    <location>
        <begin position="231"/>
        <end position="401"/>
    </location>
</feature>
<evidence type="ECO:0000313" key="12">
    <source>
        <dbReference type="Proteomes" id="UP000032214"/>
    </source>
</evidence>
<dbReference type="InterPro" id="IPR000178">
    <property type="entry name" value="TF_IF2_bacterial-like"/>
</dbReference>
<dbReference type="CDD" id="cd03692">
    <property type="entry name" value="mtIF2_IVc"/>
    <property type="match status" value="1"/>
</dbReference>
<dbReference type="FunFam" id="3.40.50.10050:FF:000001">
    <property type="entry name" value="Translation initiation factor IF-2"/>
    <property type="match status" value="1"/>
</dbReference>
<comment type="caution">
    <text evidence="11">The sequence shown here is derived from an EMBL/GenBank/DDBJ whole genome shotgun (WGS) entry which is preliminary data.</text>
</comment>
<feature type="binding site" evidence="7">
    <location>
        <begin position="240"/>
        <end position="247"/>
    </location>
    <ligand>
        <name>GTP</name>
        <dbReference type="ChEBI" id="CHEBI:37565"/>
    </ligand>
</feature>
<dbReference type="InterPro" id="IPR044145">
    <property type="entry name" value="IF2_II"/>
</dbReference>
<dbReference type="STRING" id="1306947.J120_00200"/>
<dbReference type="eggNOG" id="COG0532">
    <property type="taxonomic scope" value="Bacteria"/>
</dbReference>
<dbReference type="Pfam" id="PF04760">
    <property type="entry name" value="IF2_N"/>
    <property type="match status" value="1"/>
</dbReference>
<dbReference type="PROSITE" id="PS51722">
    <property type="entry name" value="G_TR_2"/>
    <property type="match status" value="1"/>
</dbReference>
<comment type="subcellular location">
    <subcellularLocation>
        <location evidence="7">Cytoplasm</location>
    </subcellularLocation>
</comment>
<dbReference type="CDD" id="cd01887">
    <property type="entry name" value="IF2_eIF5B"/>
    <property type="match status" value="1"/>
</dbReference>
<dbReference type="InterPro" id="IPR015760">
    <property type="entry name" value="TIF_IF2"/>
</dbReference>
<evidence type="ECO:0000256" key="4">
    <source>
        <dbReference type="ARBA" id="ARBA00022741"/>
    </source>
</evidence>
<dbReference type="Pfam" id="PF00009">
    <property type="entry name" value="GTP_EFTU"/>
    <property type="match status" value="1"/>
</dbReference>
<protein>
    <recommendedName>
        <fullName evidence="2 7">Translation initiation factor IF-2</fullName>
    </recommendedName>
</protein>
<dbReference type="GO" id="GO:0003743">
    <property type="term" value="F:translation initiation factor activity"/>
    <property type="evidence" value="ECO:0007669"/>
    <property type="project" value="UniProtKB-UniRule"/>
</dbReference>
<feature type="binding site" evidence="7">
    <location>
        <begin position="340"/>
        <end position="343"/>
    </location>
    <ligand>
        <name>GTP</name>
        <dbReference type="ChEBI" id="CHEBI:37565"/>
    </ligand>
</feature>
<dbReference type="PANTHER" id="PTHR43381:SF5">
    <property type="entry name" value="TR-TYPE G DOMAIN-CONTAINING PROTEIN"/>
    <property type="match status" value="1"/>
</dbReference>
<keyword evidence="3 7" id="KW-0396">Initiation factor</keyword>
<name>A0A0D2GPS5_9BACT</name>
<dbReference type="InterPro" id="IPR053905">
    <property type="entry name" value="EF-G-like_DII"/>
</dbReference>
<dbReference type="GO" id="GO:0003924">
    <property type="term" value="F:GTPase activity"/>
    <property type="evidence" value="ECO:0007669"/>
    <property type="project" value="UniProtKB-UniRule"/>
</dbReference>
<evidence type="ECO:0000259" key="10">
    <source>
        <dbReference type="PROSITE" id="PS51722"/>
    </source>
</evidence>
<evidence type="ECO:0000313" key="11">
    <source>
        <dbReference type="EMBL" id="KIX85394.1"/>
    </source>
</evidence>
<evidence type="ECO:0000256" key="1">
    <source>
        <dbReference type="ARBA" id="ARBA00007733"/>
    </source>
</evidence>
<dbReference type="Gene3D" id="2.40.30.10">
    <property type="entry name" value="Translation factors"/>
    <property type="match status" value="2"/>
</dbReference>
<dbReference type="GO" id="GO:0005737">
    <property type="term" value="C:cytoplasm"/>
    <property type="evidence" value="ECO:0007669"/>
    <property type="project" value="UniProtKB-SubCell"/>
</dbReference>
<comment type="caution">
    <text evidence="7">Lacks conserved residue(s) required for the propagation of feature annotation.</text>
</comment>
<evidence type="ECO:0000256" key="3">
    <source>
        <dbReference type="ARBA" id="ARBA00022540"/>
    </source>
</evidence>
<reference evidence="11 12" key="1">
    <citation type="journal article" date="2013" name="Proc. Natl. Acad. Sci. U.S.A.">
        <title>Candidate phylum TM6 genome recovered from a hospital sink biofilm provides genomic insights into this uncultivated phylum.</title>
        <authorList>
            <person name="McLean J.S."/>
            <person name="Lombardo M.J."/>
            <person name="Badger J.H."/>
            <person name="Edlund A."/>
            <person name="Novotny M."/>
            <person name="Yee-Greenbaum J."/>
            <person name="Vyahhi N."/>
            <person name="Hall A.P."/>
            <person name="Yang Y."/>
            <person name="Dupont C.L."/>
            <person name="Ziegler M.G."/>
            <person name="Chitsaz H."/>
            <person name="Allen A.E."/>
            <person name="Yooseph S."/>
            <person name="Tesler G."/>
            <person name="Pevzner P.A."/>
            <person name="Friedman R.M."/>
            <person name="Nealson K.H."/>
            <person name="Venter J.C."/>
            <person name="Lasken R.S."/>
        </authorList>
    </citation>
    <scope>NUCLEOTIDE SEQUENCE [LARGE SCALE GENOMIC DNA]</scope>
    <source>
        <strain evidence="11 12">TM6SC1</strain>
    </source>
</reference>
<dbReference type="CDD" id="cd03702">
    <property type="entry name" value="IF2_mtIF2_II"/>
    <property type="match status" value="1"/>
</dbReference>
<dbReference type="SUPFAM" id="SSF52540">
    <property type="entry name" value="P-loop containing nucleoside triphosphate hydrolases"/>
    <property type="match status" value="1"/>
</dbReference>
<dbReference type="Gene3D" id="3.40.50.300">
    <property type="entry name" value="P-loop containing nucleotide triphosphate hydrolases"/>
    <property type="match status" value="1"/>
</dbReference>
<accession>A0A0D2GPS5</accession>